<name>A0A2S0WXR9_9MICO</name>
<dbReference type="EMBL" id="CP028913">
    <property type="protein sequence ID" value="AWB96004.1"/>
    <property type="molecule type" value="Genomic_DNA"/>
</dbReference>
<dbReference type="Proteomes" id="UP000244729">
    <property type="component" value="Chromosome"/>
</dbReference>
<keyword evidence="5 7" id="KW-0472">Membrane</keyword>
<evidence type="ECO:0000313" key="9">
    <source>
        <dbReference type="EMBL" id="AWB96004.1"/>
    </source>
</evidence>
<evidence type="ECO:0000256" key="2">
    <source>
        <dbReference type="ARBA" id="ARBA00022475"/>
    </source>
</evidence>
<sequence>MSERMPRRRGPSAPRRPPAKPLEQSMTPPARWAGSLERLAALRRRPDPAVEVDVIAALTERLAVLLAAGVSATSAWSHVGADSASTADREVLAQAASAARNGEPVAPAISAAQRVHPDASAAWQVLAAAWAVAAESGAPLAASLRDLAAVLRDEAQLRREVRAALAGPAASARLVMALPAIAVLFGATLGFDTLGVLFGNPIGLVCLALGLVCLWAGHRWNAALAARAGRSRADAGLELELLAIAMSSGVSIDLARGLARRSIEQHVPHAGDGLEVEEVVGLAARAGAPVAELLRAEAFRLRRAARSAGAERAAALGVRLMLPLGLCVLPAFVLLGVAPLMISVVTGTLGGAT</sequence>
<dbReference type="AlphaFoldDB" id="A0A2S0WXR9"/>
<feature type="compositionally biased region" description="Basic residues" evidence="6">
    <location>
        <begin position="1"/>
        <end position="10"/>
    </location>
</feature>
<reference evidence="9 10" key="1">
    <citation type="submission" date="2018-04" db="EMBL/GenBank/DDBJ databases">
        <authorList>
            <person name="Li J."/>
        </authorList>
    </citation>
    <scope>NUCLEOTIDE SEQUENCE [LARGE SCALE GENOMIC DNA]</scope>
    <source>
        <strain evidence="10">30A</strain>
    </source>
</reference>
<evidence type="ECO:0000313" key="10">
    <source>
        <dbReference type="Proteomes" id="UP000244729"/>
    </source>
</evidence>
<feature type="transmembrane region" description="Helical" evidence="7">
    <location>
        <begin position="172"/>
        <end position="191"/>
    </location>
</feature>
<dbReference type="InterPro" id="IPR042094">
    <property type="entry name" value="T2SS_GspF_sf"/>
</dbReference>
<evidence type="ECO:0000256" key="4">
    <source>
        <dbReference type="ARBA" id="ARBA00022989"/>
    </source>
</evidence>
<proteinExistence type="predicted"/>
<protein>
    <recommendedName>
        <fullName evidence="8">Type II secretion system protein GspF domain-containing protein</fullName>
    </recommendedName>
</protein>
<organism evidence="9 10">
    <name type="scientific">Agromyces badenianii</name>
    <dbReference type="NCBI Taxonomy" id="2080742"/>
    <lineage>
        <taxon>Bacteria</taxon>
        <taxon>Bacillati</taxon>
        <taxon>Actinomycetota</taxon>
        <taxon>Actinomycetes</taxon>
        <taxon>Micrococcales</taxon>
        <taxon>Microbacteriaceae</taxon>
        <taxon>Agromyces</taxon>
    </lineage>
</organism>
<evidence type="ECO:0000256" key="3">
    <source>
        <dbReference type="ARBA" id="ARBA00022692"/>
    </source>
</evidence>
<dbReference type="PANTHER" id="PTHR35007:SF4">
    <property type="entry name" value="CONSERVED TRANSMEMBRANE PROTEIN-RELATED"/>
    <property type="match status" value="1"/>
</dbReference>
<feature type="transmembrane region" description="Helical" evidence="7">
    <location>
        <begin position="320"/>
        <end position="342"/>
    </location>
</feature>
<feature type="transmembrane region" description="Helical" evidence="7">
    <location>
        <begin position="197"/>
        <end position="217"/>
    </location>
</feature>
<dbReference type="PANTHER" id="PTHR35007">
    <property type="entry name" value="INTEGRAL MEMBRANE PROTEIN-RELATED"/>
    <property type="match status" value="1"/>
</dbReference>
<feature type="region of interest" description="Disordered" evidence="6">
    <location>
        <begin position="1"/>
        <end position="30"/>
    </location>
</feature>
<dbReference type="KEGG" id="agm:DCE93_10305"/>
<dbReference type="OrthoDB" id="3267562at2"/>
<keyword evidence="4 7" id="KW-1133">Transmembrane helix</keyword>
<gene>
    <name evidence="9" type="ORF">DCE93_10305</name>
</gene>
<evidence type="ECO:0000256" key="7">
    <source>
        <dbReference type="SAM" id="Phobius"/>
    </source>
</evidence>
<evidence type="ECO:0000256" key="5">
    <source>
        <dbReference type="ARBA" id="ARBA00023136"/>
    </source>
</evidence>
<dbReference type="Gene3D" id="1.20.81.30">
    <property type="entry name" value="Type II secretion system (T2SS), domain F"/>
    <property type="match status" value="1"/>
</dbReference>
<comment type="subcellular location">
    <subcellularLocation>
        <location evidence="1">Cell membrane</location>
        <topology evidence="1">Multi-pass membrane protein</topology>
    </subcellularLocation>
</comment>
<evidence type="ECO:0000256" key="1">
    <source>
        <dbReference type="ARBA" id="ARBA00004651"/>
    </source>
</evidence>
<keyword evidence="3 7" id="KW-0812">Transmembrane</keyword>
<dbReference type="InterPro" id="IPR018076">
    <property type="entry name" value="T2SS_GspF_dom"/>
</dbReference>
<keyword evidence="10" id="KW-1185">Reference proteome</keyword>
<accession>A0A2S0WXR9</accession>
<evidence type="ECO:0000256" key="6">
    <source>
        <dbReference type="SAM" id="MobiDB-lite"/>
    </source>
</evidence>
<dbReference type="GO" id="GO:0005886">
    <property type="term" value="C:plasma membrane"/>
    <property type="evidence" value="ECO:0007669"/>
    <property type="project" value="UniProtKB-SubCell"/>
</dbReference>
<keyword evidence="2" id="KW-1003">Cell membrane</keyword>
<evidence type="ECO:0000259" key="8">
    <source>
        <dbReference type="Pfam" id="PF00482"/>
    </source>
</evidence>
<dbReference type="Pfam" id="PF00482">
    <property type="entry name" value="T2SSF"/>
    <property type="match status" value="1"/>
</dbReference>
<feature type="domain" description="Type II secretion system protein GspF" evidence="8">
    <location>
        <begin position="59"/>
        <end position="185"/>
    </location>
</feature>